<dbReference type="OrthoDB" id="71260at2759"/>
<evidence type="ECO:0000313" key="2">
    <source>
        <dbReference type="Proteomes" id="UP000318571"/>
    </source>
</evidence>
<name>A0A553PLU2_TIGCA</name>
<reference evidence="1 2" key="1">
    <citation type="journal article" date="2018" name="Nat. Ecol. Evol.">
        <title>Genomic signatures of mitonuclear coevolution across populations of Tigriopus californicus.</title>
        <authorList>
            <person name="Barreto F.S."/>
            <person name="Watson E.T."/>
            <person name="Lima T.G."/>
            <person name="Willett C.S."/>
            <person name="Edmands S."/>
            <person name="Li W."/>
            <person name="Burton R.S."/>
        </authorList>
    </citation>
    <scope>NUCLEOTIDE SEQUENCE [LARGE SCALE GENOMIC DNA]</scope>
    <source>
        <strain evidence="1 2">San Diego</strain>
    </source>
</reference>
<gene>
    <name evidence="1" type="ORF">TCAL_06615</name>
</gene>
<protein>
    <recommendedName>
        <fullName evidence="3">N-formylglutamate amidohydrolase</fullName>
    </recommendedName>
</protein>
<keyword evidence="2" id="KW-1185">Reference proteome</keyword>
<accession>A0A553PLU2</accession>
<evidence type="ECO:0000313" key="1">
    <source>
        <dbReference type="EMBL" id="TRY78651.1"/>
    </source>
</evidence>
<proteinExistence type="predicted"/>
<dbReference type="Proteomes" id="UP000318571">
    <property type="component" value="Chromosome 11"/>
</dbReference>
<dbReference type="AlphaFoldDB" id="A0A553PLU2"/>
<dbReference type="Gene3D" id="3.40.630.40">
    <property type="entry name" value="Zn-dependent exopeptidases"/>
    <property type="match status" value="1"/>
</dbReference>
<organism evidence="1 2">
    <name type="scientific">Tigriopus californicus</name>
    <name type="common">Marine copepod</name>
    <dbReference type="NCBI Taxonomy" id="6832"/>
    <lineage>
        <taxon>Eukaryota</taxon>
        <taxon>Metazoa</taxon>
        <taxon>Ecdysozoa</taxon>
        <taxon>Arthropoda</taxon>
        <taxon>Crustacea</taxon>
        <taxon>Multicrustacea</taxon>
        <taxon>Hexanauplia</taxon>
        <taxon>Copepoda</taxon>
        <taxon>Harpacticoida</taxon>
        <taxon>Harpacticidae</taxon>
        <taxon>Tigriopus</taxon>
    </lineage>
</organism>
<evidence type="ECO:0008006" key="3">
    <source>
        <dbReference type="Google" id="ProtNLM"/>
    </source>
</evidence>
<dbReference type="SUPFAM" id="SSF53187">
    <property type="entry name" value="Zn-dependent exopeptidases"/>
    <property type="match status" value="1"/>
</dbReference>
<dbReference type="OMA" id="GRVARNC"/>
<comment type="caution">
    <text evidence="1">The sequence shown here is derived from an EMBL/GenBank/DDBJ whole genome shotgun (WGS) entry which is preliminary data.</text>
</comment>
<dbReference type="EMBL" id="VCGU01000003">
    <property type="protein sequence ID" value="TRY78651.1"/>
    <property type="molecule type" value="Genomic_DNA"/>
</dbReference>
<sequence>MVYDHCIKGDKTPHHPEKRQYIEYQMGNLPLILSVPHGGMMPHPDIPDRTSNNLMAEHPTPNAHKNVKVVNLADLFTIEMAIIIADTIEEIVGKRPHLIICHLRRTKIDINRDIVAATHNNPLAKAYYHDYHSAIRRAKAVIGHRGLLFDIHGQAHMQNSTEIGYLVSKAALNDQNYDAFDTSIRALAKHSGLTAQELVVGHESFGAFLEAEGYRCVPSPRQPSPGMEKYFRGGYITRQHGSMSEGHVDAIQLEIPKELRQDGGPVVLAKFAKSLGCAIVKFFQRHYERPEDGHLSSSV</sequence>